<dbReference type="EMBL" id="CCBN010000002">
    <property type="protein sequence ID" value="CDO51884.1"/>
    <property type="molecule type" value="Genomic_DNA"/>
</dbReference>
<gene>
    <name evidence="2" type="ORF">BN980_GECA02s02485g</name>
</gene>
<dbReference type="PRINTS" id="PR02066">
    <property type="entry name" value="DSEPROTEIN2"/>
</dbReference>
<dbReference type="Proteomes" id="UP000242525">
    <property type="component" value="Unassembled WGS sequence"/>
</dbReference>
<organism evidence="2 3">
    <name type="scientific">Geotrichum candidum</name>
    <name type="common">Oospora lactis</name>
    <name type="synonym">Dipodascus geotrichum</name>
    <dbReference type="NCBI Taxonomy" id="1173061"/>
    <lineage>
        <taxon>Eukaryota</taxon>
        <taxon>Fungi</taxon>
        <taxon>Dikarya</taxon>
        <taxon>Ascomycota</taxon>
        <taxon>Saccharomycotina</taxon>
        <taxon>Dipodascomycetes</taxon>
        <taxon>Dipodascales</taxon>
        <taxon>Dipodascaceae</taxon>
        <taxon>Geotrichum</taxon>
    </lineage>
</organism>
<comment type="caution">
    <text evidence="2">The sequence shown here is derived from an EMBL/GenBank/DDBJ whole genome shotgun (WGS) entry which is preliminary data.</text>
</comment>
<evidence type="ECO:0000313" key="3">
    <source>
        <dbReference type="Proteomes" id="UP000242525"/>
    </source>
</evidence>
<dbReference type="OrthoDB" id="10532449at2759"/>
<name>A0A0J9X443_GEOCN</name>
<dbReference type="STRING" id="1173061.A0A0J9X443"/>
<accession>A0A0J9X443</accession>
<dbReference type="AlphaFoldDB" id="A0A0J9X443"/>
<keyword evidence="1" id="KW-0732">Signal</keyword>
<evidence type="ECO:0000313" key="2">
    <source>
        <dbReference type="EMBL" id="CDO51884.1"/>
    </source>
</evidence>
<proteinExistence type="predicted"/>
<feature type="signal peptide" evidence="1">
    <location>
        <begin position="1"/>
        <end position="20"/>
    </location>
</feature>
<dbReference type="InterPro" id="IPR026225">
    <property type="entry name" value="DSE2"/>
</dbReference>
<reference evidence="2" key="1">
    <citation type="submission" date="2014-03" db="EMBL/GenBank/DDBJ databases">
        <authorList>
            <person name="Casaregola S."/>
        </authorList>
    </citation>
    <scope>NUCLEOTIDE SEQUENCE [LARGE SCALE GENOMIC DNA]</scope>
    <source>
        <strain evidence="2">CLIB 918</strain>
    </source>
</reference>
<protein>
    <submittedName>
        <fullName evidence="2">Uncharacterized protein</fullName>
    </submittedName>
</protein>
<sequence length="424" mass="44922">MKFSTIISTAALTASTLAVATPFDKVRMIKRQQPFLNGSIALGNEDSTVYRTVTPTSTITQLKTIIVSIPTTTTSAREVVSQSVVVSDVTTTNDSGEVTNVGVTSTAQLTNTVYDTITTQAVKTITAPAQDAQNVINSAINNNGVASVDNIVVSKKKKTITITNPIYITVTAPATATGVPPAVITSLAGNDVDTVTLETDVTSTIKAATTAPYQNVTLSTGNYAPNQLITTTVVLPKSDIAVHTRTHQVTSTVTNFIVVTRTAALPSETPLVETVTSVNEFVYNSEEVATETPTSMVTSVITLTQTAIEQTITSTQKNTIYYTVTRTLDSTTVVETRSAVDTETHTRTNTFTVTVPVSATSTAAASGVENTSTFNSTSSTFSTTLYARPSIASISGAWNATSASATTDSFQKRHVHKRRFALWF</sequence>
<feature type="chain" id="PRO_5005325610" evidence="1">
    <location>
        <begin position="21"/>
        <end position="424"/>
    </location>
</feature>
<keyword evidence="3" id="KW-1185">Reference proteome</keyword>
<evidence type="ECO:0000256" key="1">
    <source>
        <dbReference type="SAM" id="SignalP"/>
    </source>
</evidence>